<gene>
    <name evidence="4" type="ORF">B0H16DRAFT_1604483</name>
</gene>
<keyword evidence="1 2" id="KW-0728">SH3 domain</keyword>
<evidence type="ECO:0000256" key="1">
    <source>
        <dbReference type="ARBA" id="ARBA00022443"/>
    </source>
</evidence>
<evidence type="ECO:0000313" key="4">
    <source>
        <dbReference type="EMBL" id="KAJ7720513.1"/>
    </source>
</evidence>
<dbReference type="Gene3D" id="2.30.30.40">
    <property type="entry name" value="SH3 Domains"/>
    <property type="match status" value="1"/>
</dbReference>
<dbReference type="PROSITE" id="PS50002">
    <property type="entry name" value="SH3"/>
    <property type="match status" value="1"/>
</dbReference>
<evidence type="ECO:0000259" key="3">
    <source>
        <dbReference type="PROSITE" id="PS50002"/>
    </source>
</evidence>
<accession>A0AAD7HGV0</accession>
<proteinExistence type="predicted"/>
<dbReference type="Proteomes" id="UP001215598">
    <property type="component" value="Unassembled WGS sequence"/>
</dbReference>
<name>A0AAD7HGV0_9AGAR</name>
<organism evidence="4 5">
    <name type="scientific">Mycena metata</name>
    <dbReference type="NCBI Taxonomy" id="1033252"/>
    <lineage>
        <taxon>Eukaryota</taxon>
        <taxon>Fungi</taxon>
        <taxon>Dikarya</taxon>
        <taxon>Basidiomycota</taxon>
        <taxon>Agaricomycotina</taxon>
        <taxon>Agaricomycetes</taxon>
        <taxon>Agaricomycetidae</taxon>
        <taxon>Agaricales</taxon>
        <taxon>Marasmiineae</taxon>
        <taxon>Mycenaceae</taxon>
        <taxon>Mycena</taxon>
    </lineage>
</organism>
<sequence>MAERGLRQNSMAFVACICACRSLNEITSLLDVICNINRVDSAYTPVHIRMMVETLAQEISRRKRTDISLWTTTRSENALDAVVVPLLVRLLSFKTDLPVVVQATFGTGLPDELTIQSGEILHVLHEYTDGWVLCQNDKGEQGMVPSKCLGKIPASELNTSIAVALAIFTQAVPDMEFLKYSTESQRVHDFYYLLCASLSMLLRFPEHFKSQEMIDMICVRLVAASLSLLSQPPRDDGHYHIVIAEIFKFAFAREQLISYDLVIALSKMDQRVYLHLSPGSIPEPTRYFVQSTPIEVQIAIGICLESLNAPTQNVVGILTGDQDSKLVQYVLSLRRSTEERSQAFKLLLRKVHQTQRNNEKNQWKKWKLLGFLDAVQVFFSSIGSLTQSELNDWMDTLTTLCQSEGQALRESGAMKAFIIWAYQDWRGRPLMGDHMQDLHTMAKSISLSVDDINNTSWFTDLATSRSYRARS</sequence>
<dbReference type="InterPro" id="IPR036028">
    <property type="entry name" value="SH3-like_dom_sf"/>
</dbReference>
<dbReference type="EMBL" id="JARKIB010000239">
    <property type="protein sequence ID" value="KAJ7720513.1"/>
    <property type="molecule type" value="Genomic_DNA"/>
</dbReference>
<dbReference type="Pfam" id="PF00018">
    <property type="entry name" value="SH3_1"/>
    <property type="match status" value="1"/>
</dbReference>
<keyword evidence="5" id="KW-1185">Reference proteome</keyword>
<feature type="domain" description="SH3" evidence="3">
    <location>
        <begin position="94"/>
        <end position="154"/>
    </location>
</feature>
<dbReference type="AlphaFoldDB" id="A0AAD7HGV0"/>
<protein>
    <recommendedName>
        <fullName evidence="3">SH3 domain-containing protein</fullName>
    </recommendedName>
</protein>
<evidence type="ECO:0000313" key="5">
    <source>
        <dbReference type="Proteomes" id="UP001215598"/>
    </source>
</evidence>
<dbReference type="SMART" id="SM00326">
    <property type="entry name" value="SH3"/>
    <property type="match status" value="1"/>
</dbReference>
<evidence type="ECO:0000256" key="2">
    <source>
        <dbReference type="PROSITE-ProRule" id="PRU00192"/>
    </source>
</evidence>
<reference evidence="4" key="1">
    <citation type="submission" date="2023-03" db="EMBL/GenBank/DDBJ databases">
        <title>Massive genome expansion in bonnet fungi (Mycena s.s.) driven by repeated elements and novel gene families across ecological guilds.</title>
        <authorList>
            <consortium name="Lawrence Berkeley National Laboratory"/>
            <person name="Harder C.B."/>
            <person name="Miyauchi S."/>
            <person name="Viragh M."/>
            <person name="Kuo A."/>
            <person name="Thoen E."/>
            <person name="Andreopoulos B."/>
            <person name="Lu D."/>
            <person name="Skrede I."/>
            <person name="Drula E."/>
            <person name="Henrissat B."/>
            <person name="Morin E."/>
            <person name="Kohler A."/>
            <person name="Barry K."/>
            <person name="LaButti K."/>
            <person name="Morin E."/>
            <person name="Salamov A."/>
            <person name="Lipzen A."/>
            <person name="Mereny Z."/>
            <person name="Hegedus B."/>
            <person name="Baldrian P."/>
            <person name="Stursova M."/>
            <person name="Weitz H."/>
            <person name="Taylor A."/>
            <person name="Grigoriev I.V."/>
            <person name="Nagy L.G."/>
            <person name="Martin F."/>
            <person name="Kauserud H."/>
        </authorList>
    </citation>
    <scope>NUCLEOTIDE SEQUENCE</scope>
    <source>
        <strain evidence="4">CBHHK182m</strain>
    </source>
</reference>
<comment type="caution">
    <text evidence="4">The sequence shown here is derived from an EMBL/GenBank/DDBJ whole genome shotgun (WGS) entry which is preliminary data.</text>
</comment>
<dbReference type="SUPFAM" id="SSF50044">
    <property type="entry name" value="SH3-domain"/>
    <property type="match status" value="1"/>
</dbReference>
<dbReference type="InterPro" id="IPR001452">
    <property type="entry name" value="SH3_domain"/>
</dbReference>